<sequence>MKQLGTHTARQKRLSLSLLFMLCSVLFVFSFFFCVCPFLFPL</sequence>
<keyword evidence="1" id="KW-1133">Transmembrane helix</keyword>
<protein>
    <submittedName>
        <fullName evidence="2">Uncharacterized protein</fullName>
    </submittedName>
</protein>
<reference evidence="2" key="2">
    <citation type="journal article" date="2015" name="Data Brief">
        <title>Shoot transcriptome of the giant reed, Arundo donax.</title>
        <authorList>
            <person name="Barrero R.A."/>
            <person name="Guerrero F.D."/>
            <person name="Moolhuijzen P."/>
            <person name="Goolsby J.A."/>
            <person name="Tidwell J."/>
            <person name="Bellgard S.E."/>
            <person name="Bellgard M.I."/>
        </authorList>
    </citation>
    <scope>NUCLEOTIDE SEQUENCE</scope>
    <source>
        <tissue evidence="2">Shoot tissue taken approximately 20 cm above the soil surface</tissue>
    </source>
</reference>
<dbReference type="EMBL" id="GBRH01230594">
    <property type="protein sequence ID" value="JAD67301.1"/>
    <property type="molecule type" value="Transcribed_RNA"/>
</dbReference>
<dbReference type="AlphaFoldDB" id="A0A0A9BVE8"/>
<name>A0A0A9BVE8_ARUDO</name>
<accession>A0A0A9BVE8</accession>
<keyword evidence="1" id="KW-0812">Transmembrane</keyword>
<evidence type="ECO:0000256" key="1">
    <source>
        <dbReference type="SAM" id="Phobius"/>
    </source>
</evidence>
<proteinExistence type="predicted"/>
<evidence type="ECO:0000313" key="2">
    <source>
        <dbReference type="EMBL" id="JAD67301.1"/>
    </source>
</evidence>
<feature type="transmembrane region" description="Helical" evidence="1">
    <location>
        <begin position="16"/>
        <end position="40"/>
    </location>
</feature>
<keyword evidence="1" id="KW-0472">Membrane</keyword>
<reference evidence="2" key="1">
    <citation type="submission" date="2014-09" db="EMBL/GenBank/DDBJ databases">
        <authorList>
            <person name="Magalhaes I.L.F."/>
            <person name="Oliveira U."/>
            <person name="Santos F.R."/>
            <person name="Vidigal T.H.D.A."/>
            <person name="Brescovit A.D."/>
            <person name="Santos A.J."/>
        </authorList>
    </citation>
    <scope>NUCLEOTIDE SEQUENCE</scope>
    <source>
        <tissue evidence="2">Shoot tissue taken approximately 20 cm above the soil surface</tissue>
    </source>
</reference>
<organism evidence="2">
    <name type="scientific">Arundo donax</name>
    <name type="common">Giant reed</name>
    <name type="synonym">Donax arundinaceus</name>
    <dbReference type="NCBI Taxonomy" id="35708"/>
    <lineage>
        <taxon>Eukaryota</taxon>
        <taxon>Viridiplantae</taxon>
        <taxon>Streptophyta</taxon>
        <taxon>Embryophyta</taxon>
        <taxon>Tracheophyta</taxon>
        <taxon>Spermatophyta</taxon>
        <taxon>Magnoliopsida</taxon>
        <taxon>Liliopsida</taxon>
        <taxon>Poales</taxon>
        <taxon>Poaceae</taxon>
        <taxon>PACMAD clade</taxon>
        <taxon>Arundinoideae</taxon>
        <taxon>Arundineae</taxon>
        <taxon>Arundo</taxon>
    </lineage>
</organism>